<reference evidence="3" key="1">
    <citation type="journal article" date="2011" name="Proc. Natl. Acad. Sci. U.S.A.">
        <title>Obligate biotrophy features unraveled by the genomic analysis of rust fungi.</title>
        <authorList>
            <person name="Duplessis S."/>
            <person name="Cuomo C.A."/>
            <person name="Lin Y.-C."/>
            <person name="Aerts A."/>
            <person name="Tisserant E."/>
            <person name="Veneault-Fourrey C."/>
            <person name="Joly D.L."/>
            <person name="Hacquard S."/>
            <person name="Amselem J."/>
            <person name="Cantarel B.L."/>
            <person name="Chiu R."/>
            <person name="Coutinho P.M."/>
            <person name="Feau N."/>
            <person name="Field M."/>
            <person name="Frey P."/>
            <person name="Gelhaye E."/>
            <person name="Goldberg J."/>
            <person name="Grabherr M.G."/>
            <person name="Kodira C.D."/>
            <person name="Kohler A."/>
            <person name="Kuees U."/>
            <person name="Lindquist E.A."/>
            <person name="Lucas S.M."/>
            <person name="Mago R."/>
            <person name="Mauceli E."/>
            <person name="Morin E."/>
            <person name="Murat C."/>
            <person name="Pangilinan J.L."/>
            <person name="Park R."/>
            <person name="Pearson M."/>
            <person name="Quesneville H."/>
            <person name="Rouhier N."/>
            <person name="Sakthikumar S."/>
            <person name="Salamov A.A."/>
            <person name="Schmutz J."/>
            <person name="Selles B."/>
            <person name="Shapiro H."/>
            <person name="Tanguay P."/>
            <person name="Tuskan G.A."/>
            <person name="Henrissat B."/>
            <person name="Van de Peer Y."/>
            <person name="Rouze P."/>
            <person name="Ellis J.G."/>
            <person name="Dodds P.N."/>
            <person name="Schein J.E."/>
            <person name="Zhong S."/>
            <person name="Hamelin R.C."/>
            <person name="Grigoriev I.V."/>
            <person name="Szabo L.J."/>
            <person name="Martin F."/>
        </authorList>
    </citation>
    <scope>NUCLEOTIDE SEQUENCE [LARGE SCALE GENOMIC DNA]</scope>
    <source>
        <strain evidence="3">98AG31 / pathotype 3-4-7</strain>
    </source>
</reference>
<accession>F4RGZ8</accession>
<gene>
    <name evidence="2" type="ORF">MELLADRAFT_85006</name>
</gene>
<dbReference type="HOGENOM" id="CLU_2264318_0_0_1"/>
<proteinExistence type="predicted"/>
<feature type="region of interest" description="Disordered" evidence="1">
    <location>
        <begin position="1"/>
        <end position="22"/>
    </location>
</feature>
<dbReference type="EMBL" id="GL883101">
    <property type="protein sequence ID" value="EGG08322.1"/>
    <property type="molecule type" value="Genomic_DNA"/>
</dbReference>
<dbReference type="KEGG" id="mlr:MELLADRAFT_85006"/>
<dbReference type="RefSeq" id="XP_007408520.1">
    <property type="nucleotide sequence ID" value="XM_007408458.1"/>
</dbReference>
<dbReference type="GeneID" id="18933690"/>
<dbReference type="InParanoid" id="F4RGZ8"/>
<evidence type="ECO:0000313" key="3">
    <source>
        <dbReference type="Proteomes" id="UP000001072"/>
    </source>
</evidence>
<dbReference type="AlphaFoldDB" id="F4RGZ8"/>
<keyword evidence="3" id="KW-1185">Reference proteome</keyword>
<name>F4RGZ8_MELLP</name>
<protein>
    <submittedName>
        <fullName evidence="2">Uncharacterized protein</fullName>
    </submittedName>
</protein>
<dbReference type="VEuPathDB" id="FungiDB:MELLADRAFT_85006"/>
<dbReference type="Proteomes" id="UP000001072">
    <property type="component" value="Unassembled WGS sequence"/>
</dbReference>
<organism evidence="3">
    <name type="scientific">Melampsora larici-populina (strain 98AG31 / pathotype 3-4-7)</name>
    <name type="common">Poplar leaf rust fungus</name>
    <dbReference type="NCBI Taxonomy" id="747676"/>
    <lineage>
        <taxon>Eukaryota</taxon>
        <taxon>Fungi</taxon>
        <taxon>Dikarya</taxon>
        <taxon>Basidiomycota</taxon>
        <taxon>Pucciniomycotina</taxon>
        <taxon>Pucciniomycetes</taxon>
        <taxon>Pucciniales</taxon>
        <taxon>Melampsoraceae</taxon>
        <taxon>Melampsora</taxon>
    </lineage>
</organism>
<evidence type="ECO:0000313" key="2">
    <source>
        <dbReference type="EMBL" id="EGG08322.1"/>
    </source>
</evidence>
<evidence type="ECO:0000256" key="1">
    <source>
        <dbReference type="SAM" id="MobiDB-lite"/>
    </source>
</evidence>
<sequence>MWHHPGSAIGTAGHRQRLSKRTRRQLETEFAIEQEHELERQRAEAVYLVQKARHEQQEREILEHNQIEQERYREESIRWENDRTRVEVERKRLENEQLRQEVT</sequence>